<protein>
    <submittedName>
        <fullName evidence="2">Alpha-tocopherol transfer protein-like protein</fullName>
    </submittedName>
</protein>
<accession>A0A195CDH5</accession>
<dbReference type="GO" id="GO:1902936">
    <property type="term" value="F:phosphatidylinositol bisphosphate binding"/>
    <property type="evidence" value="ECO:0007669"/>
    <property type="project" value="TreeGrafter"/>
</dbReference>
<dbReference type="Pfam" id="PF00650">
    <property type="entry name" value="CRAL_TRIO"/>
    <property type="match status" value="1"/>
</dbReference>
<dbReference type="AlphaFoldDB" id="A0A195CDH5"/>
<gene>
    <name evidence="2" type="ORF">ALC62_11112</name>
</gene>
<name>A0A195CDH5_9HYME</name>
<dbReference type="SUPFAM" id="SSF52087">
    <property type="entry name" value="CRAL/TRIO domain"/>
    <property type="match status" value="1"/>
</dbReference>
<dbReference type="InterPro" id="IPR036273">
    <property type="entry name" value="CRAL/TRIO_N_dom_sf"/>
</dbReference>
<dbReference type="InterPro" id="IPR001251">
    <property type="entry name" value="CRAL-TRIO_dom"/>
</dbReference>
<evidence type="ECO:0000313" key="2">
    <source>
        <dbReference type="EMBL" id="KYM98123.1"/>
    </source>
</evidence>
<sequence length="303" mass="35347">IPMSVIKEITLEEEMKKNPQLKLSDIESLREWCDKQPHLPKIEDSFLVLFLHSNYYQMEPTKNTIENYYTIRTHLPEIFCNRDPLEEKGLQQSFKTVAIFPLNGLTKEGYKMIFITFLDSDPSSYNQNADFKHAIMLTDIHFLMDDRIHGYILVIDADKFSFGHMMRTNPLEVKKHVYYIQEALPIRLKAIHVINAAPAAELLMKMAKPFMKNELMHIIRFHLSLESLSEYIPVDALPNETGGKAGSVHKLAEIHKRKFEDYREWFLLDESTRRVNEALRIGKSKTVNDLFGIDGNFKKLDID</sequence>
<keyword evidence="3" id="KW-1185">Reference proteome</keyword>
<dbReference type="PRINTS" id="PR00180">
    <property type="entry name" value="CRETINALDHBP"/>
</dbReference>
<dbReference type="Gene3D" id="1.10.8.20">
    <property type="entry name" value="N-terminal domain of phosphatidylinositol transfer protein sec14p"/>
    <property type="match status" value="1"/>
</dbReference>
<reference evidence="2 3" key="1">
    <citation type="submission" date="2016-03" db="EMBL/GenBank/DDBJ databases">
        <title>Cyphomyrmex costatus WGS genome.</title>
        <authorList>
            <person name="Nygaard S."/>
            <person name="Hu H."/>
            <person name="Boomsma J."/>
            <person name="Zhang G."/>
        </authorList>
    </citation>
    <scope>NUCLEOTIDE SEQUENCE [LARGE SCALE GENOMIC DNA]</scope>
    <source>
        <strain evidence="2">MS0001</strain>
        <tissue evidence="2">Whole body</tissue>
    </source>
</reference>
<dbReference type="InterPro" id="IPR036865">
    <property type="entry name" value="CRAL-TRIO_dom_sf"/>
</dbReference>
<proteinExistence type="predicted"/>
<evidence type="ECO:0000313" key="3">
    <source>
        <dbReference type="Proteomes" id="UP000078542"/>
    </source>
</evidence>
<feature type="non-terminal residue" evidence="2">
    <location>
        <position position="1"/>
    </location>
</feature>
<organism evidence="2 3">
    <name type="scientific">Cyphomyrmex costatus</name>
    <dbReference type="NCBI Taxonomy" id="456900"/>
    <lineage>
        <taxon>Eukaryota</taxon>
        <taxon>Metazoa</taxon>
        <taxon>Ecdysozoa</taxon>
        <taxon>Arthropoda</taxon>
        <taxon>Hexapoda</taxon>
        <taxon>Insecta</taxon>
        <taxon>Pterygota</taxon>
        <taxon>Neoptera</taxon>
        <taxon>Endopterygota</taxon>
        <taxon>Hymenoptera</taxon>
        <taxon>Apocrita</taxon>
        <taxon>Aculeata</taxon>
        <taxon>Formicoidea</taxon>
        <taxon>Formicidae</taxon>
        <taxon>Myrmicinae</taxon>
        <taxon>Cyphomyrmex</taxon>
    </lineage>
</organism>
<dbReference type="PANTHER" id="PTHR10174">
    <property type="entry name" value="ALPHA-TOCOPHEROL TRANSFER PROTEIN-RELATED"/>
    <property type="match status" value="1"/>
</dbReference>
<feature type="domain" description="CRAL-TRIO" evidence="1">
    <location>
        <begin position="87"/>
        <end position="249"/>
    </location>
</feature>
<dbReference type="STRING" id="456900.A0A195CDH5"/>
<dbReference type="PROSITE" id="PS50191">
    <property type="entry name" value="CRAL_TRIO"/>
    <property type="match status" value="1"/>
</dbReference>
<dbReference type="PANTHER" id="PTHR10174:SF213">
    <property type="entry name" value="CRAL-TRIO DOMAIN-CONTAINING PROTEIN"/>
    <property type="match status" value="1"/>
</dbReference>
<evidence type="ECO:0000259" key="1">
    <source>
        <dbReference type="PROSITE" id="PS50191"/>
    </source>
</evidence>
<dbReference type="CDD" id="cd00170">
    <property type="entry name" value="SEC14"/>
    <property type="match status" value="1"/>
</dbReference>
<dbReference type="Proteomes" id="UP000078542">
    <property type="component" value="Unassembled WGS sequence"/>
</dbReference>
<dbReference type="EMBL" id="KQ978009">
    <property type="protein sequence ID" value="KYM98123.1"/>
    <property type="molecule type" value="Genomic_DNA"/>
</dbReference>
<dbReference type="Gene3D" id="3.40.525.10">
    <property type="entry name" value="CRAL-TRIO lipid binding domain"/>
    <property type="match status" value="1"/>
</dbReference>
<dbReference type="GO" id="GO:0016020">
    <property type="term" value="C:membrane"/>
    <property type="evidence" value="ECO:0007669"/>
    <property type="project" value="TreeGrafter"/>
</dbReference>
<dbReference type="SUPFAM" id="SSF46938">
    <property type="entry name" value="CRAL/TRIO N-terminal domain"/>
    <property type="match status" value="1"/>
</dbReference>
<dbReference type="SMART" id="SM00516">
    <property type="entry name" value="SEC14"/>
    <property type="match status" value="1"/>
</dbReference>